<dbReference type="InterPro" id="IPR004330">
    <property type="entry name" value="FAR1_DNA_bnd_dom"/>
</dbReference>
<dbReference type="PANTHER" id="PTHR46328:SF42">
    <property type="entry name" value="PROTEIN FAR1-RELATED SEQUENCE 5-LIKE ISOFORM X1"/>
    <property type="match status" value="1"/>
</dbReference>
<comment type="caution">
    <text evidence="2">The sequence shown here is derived from an EMBL/GenBank/DDBJ whole genome shotgun (WGS) entry which is preliminary data.</text>
</comment>
<proteinExistence type="predicted"/>
<dbReference type="Pfam" id="PF03101">
    <property type="entry name" value="FAR1"/>
    <property type="match status" value="1"/>
</dbReference>
<gene>
    <name evidence="2" type="ORF">PIB30_017930</name>
</gene>
<evidence type="ECO:0000313" key="3">
    <source>
        <dbReference type="Proteomes" id="UP001341840"/>
    </source>
</evidence>
<organism evidence="2 3">
    <name type="scientific">Stylosanthes scabra</name>
    <dbReference type="NCBI Taxonomy" id="79078"/>
    <lineage>
        <taxon>Eukaryota</taxon>
        <taxon>Viridiplantae</taxon>
        <taxon>Streptophyta</taxon>
        <taxon>Embryophyta</taxon>
        <taxon>Tracheophyta</taxon>
        <taxon>Spermatophyta</taxon>
        <taxon>Magnoliopsida</taxon>
        <taxon>eudicotyledons</taxon>
        <taxon>Gunneridae</taxon>
        <taxon>Pentapetalae</taxon>
        <taxon>rosids</taxon>
        <taxon>fabids</taxon>
        <taxon>Fabales</taxon>
        <taxon>Fabaceae</taxon>
        <taxon>Papilionoideae</taxon>
        <taxon>50 kb inversion clade</taxon>
        <taxon>dalbergioids sensu lato</taxon>
        <taxon>Dalbergieae</taxon>
        <taxon>Pterocarpus clade</taxon>
        <taxon>Stylosanthes</taxon>
    </lineage>
</organism>
<dbReference type="Proteomes" id="UP001341840">
    <property type="component" value="Unassembled WGS sequence"/>
</dbReference>
<evidence type="ECO:0000313" key="2">
    <source>
        <dbReference type="EMBL" id="MED6120109.1"/>
    </source>
</evidence>
<reference evidence="2 3" key="1">
    <citation type="journal article" date="2023" name="Plants (Basel)">
        <title>Bridging the Gap: Combining Genomics and Transcriptomics Approaches to Understand Stylosanthes scabra, an Orphan Legume from the Brazilian Caatinga.</title>
        <authorList>
            <person name="Ferreira-Neto J.R.C."/>
            <person name="da Silva M.D."/>
            <person name="Binneck E."/>
            <person name="de Melo N.F."/>
            <person name="da Silva R.H."/>
            <person name="de Melo A.L.T.M."/>
            <person name="Pandolfi V."/>
            <person name="Bustamante F.O."/>
            <person name="Brasileiro-Vidal A.C."/>
            <person name="Benko-Iseppon A.M."/>
        </authorList>
    </citation>
    <scope>NUCLEOTIDE SEQUENCE [LARGE SCALE GENOMIC DNA]</scope>
    <source>
        <tissue evidence="2">Leaves</tissue>
    </source>
</reference>
<protein>
    <recommendedName>
        <fullName evidence="1">FAR1 domain-containing protein</fullName>
    </recommendedName>
</protein>
<feature type="domain" description="FAR1" evidence="1">
    <location>
        <begin position="42"/>
        <end position="129"/>
    </location>
</feature>
<sequence>MKTNDDAEGGLEITEQFLCEVDEEYIPKVGMTFETLEEAGLFYKEYAKRAGLSTKIKNTNRSKCTKEAINQLITCNREGKWTSEVPRVEKTNPICGVKCPARIFVHVEKKTSRWRISKVVLGHSHPCFPDQFQMLAQHRELSLDVRRMIEINDLSGIRPCQTYQLFVIAA</sequence>
<dbReference type="EMBL" id="JASCZI010030261">
    <property type="protein sequence ID" value="MED6120109.1"/>
    <property type="molecule type" value="Genomic_DNA"/>
</dbReference>
<name>A0ABU6R821_9FABA</name>
<evidence type="ECO:0000259" key="1">
    <source>
        <dbReference type="Pfam" id="PF03101"/>
    </source>
</evidence>
<accession>A0ABU6R821</accession>
<keyword evidence="3" id="KW-1185">Reference proteome</keyword>
<dbReference type="PANTHER" id="PTHR46328">
    <property type="entry name" value="FAR-RED IMPAIRED RESPONSIVE (FAR1) FAMILY PROTEIN-RELATED"/>
    <property type="match status" value="1"/>
</dbReference>